<dbReference type="GO" id="GO:0004673">
    <property type="term" value="F:protein histidine kinase activity"/>
    <property type="evidence" value="ECO:0007669"/>
    <property type="project" value="UniProtKB-EC"/>
</dbReference>
<evidence type="ECO:0000313" key="9">
    <source>
        <dbReference type="EMBL" id="MFC5530620.1"/>
    </source>
</evidence>
<dbReference type="CDD" id="cd06225">
    <property type="entry name" value="HAMP"/>
    <property type="match status" value="1"/>
</dbReference>
<keyword evidence="6 7" id="KW-0472">Membrane</keyword>
<comment type="caution">
    <text evidence="9">The sequence shown here is derived from an EMBL/GenBank/DDBJ whole genome shotgun (WGS) entry which is preliminary data.</text>
</comment>
<evidence type="ECO:0000256" key="4">
    <source>
        <dbReference type="ARBA" id="ARBA00022679"/>
    </source>
</evidence>
<dbReference type="InterPro" id="IPR003594">
    <property type="entry name" value="HATPase_dom"/>
</dbReference>
<keyword evidence="3" id="KW-0597">Phosphoprotein</keyword>
<name>A0ABW0R2M6_9BACL</name>
<dbReference type="InterPro" id="IPR003660">
    <property type="entry name" value="HAMP_dom"/>
</dbReference>
<evidence type="ECO:0000259" key="8">
    <source>
        <dbReference type="PROSITE" id="PS50885"/>
    </source>
</evidence>
<dbReference type="Pfam" id="PF02518">
    <property type="entry name" value="HATPase_c"/>
    <property type="match status" value="1"/>
</dbReference>
<keyword evidence="4 9" id="KW-0808">Transferase</keyword>
<dbReference type="PANTHER" id="PTHR34220:SF7">
    <property type="entry name" value="SENSOR HISTIDINE KINASE YPDA"/>
    <property type="match status" value="1"/>
</dbReference>
<keyword evidence="7" id="KW-0812">Transmembrane</keyword>
<dbReference type="SUPFAM" id="SSF55874">
    <property type="entry name" value="ATPase domain of HSP90 chaperone/DNA topoisomerase II/histidine kinase"/>
    <property type="match status" value="1"/>
</dbReference>
<dbReference type="SMART" id="SM00304">
    <property type="entry name" value="HAMP"/>
    <property type="match status" value="1"/>
</dbReference>
<dbReference type="SUPFAM" id="SSF158472">
    <property type="entry name" value="HAMP domain-like"/>
    <property type="match status" value="1"/>
</dbReference>
<dbReference type="Gene3D" id="3.30.565.10">
    <property type="entry name" value="Histidine kinase-like ATPase, C-terminal domain"/>
    <property type="match status" value="1"/>
</dbReference>
<evidence type="ECO:0000256" key="5">
    <source>
        <dbReference type="ARBA" id="ARBA00022777"/>
    </source>
</evidence>
<keyword evidence="10" id="KW-1185">Reference proteome</keyword>
<dbReference type="Pfam" id="PF00672">
    <property type="entry name" value="HAMP"/>
    <property type="match status" value="1"/>
</dbReference>
<keyword evidence="7" id="KW-1133">Transmembrane helix</keyword>
<evidence type="ECO:0000256" key="1">
    <source>
        <dbReference type="ARBA" id="ARBA00004651"/>
    </source>
</evidence>
<organism evidence="9 10">
    <name type="scientific">Cohnella yongneupensis</name>
    <dbReference type="NCBI Taxonomy" id="425006"/>
    <lineage>
        <taxon>Bacteria</taxon>
        <taxon>Bacillati</taxon>
        <taxon>Bacillota</taxon>
        <taxon>Bacilli</taxon>
        <taxon>Bacillales</taxon>
        <taxon>Paenibacillaceae</taxon>
        <taxon>Cohnella</taxon>
    </lineage>
</organism>
<dbReference type="Gene3D" id="6.10.340.10">
    <property type="match status" value="1"/>
</dbReference>
<reference evidence="10" key="1">
    <citation type="journal article" date="2019" name="Int. J. Syst. Evol. Microbiol.">
        <title>The Global Catalogue of Microorganisms (GCM) 10K type strain sequencing project: providing services to taxonomists for standard genome sequencing and annotation.</title>
        <authorList>
            <consortium name="The Broad Institute Genomics Platform"/>
            <consortium name="The Broad Institute Genome Sequencing Center for Infectious Disease"/>
            <person name="Wu L."/>
            <person name="Ma J."/>
        </authorList>
    </citation>
    <scope>NUCLEOTIDE SEQUENCE [LARGE SCALE GENOMIC DNA]</scope>
    <source>
        <strain evidence="10">CGMCC 1.18578</strain>
    </source>
</reference>
<protein>
    <submittedName>
        <fullName evidence="9">Sensor histidine kinase</fullName>
        <ecNumber evidence="9">2.7.13.3</ecNumber>
    </submittedName>
</protein>
<keyword evidence="2" id="KW-1003">Cell membrane</keyword>
<dbReference type="InterPro" id="IPR010559">
    <property type="entry name" value="Sig_transdc_His_kin_internal"/>
</dbReference>
<keyword evidence="5 9" id="KW-0418">Kinase</keyword>
<evidence type="ECO:0000256" key="2">
    <source>
        <dbReference type="ARBA" id="ARBA00022475"/>
    </source>
</evidence>
<evidence type="ECO:0000256" key="7">
    <source>
        <dbReference type="SAM" id="Phobius"/>
    </source>
</evidence>
<dbReference type="RefSeq" id="WP_378112563.1">
    <property type="nucleotide sequence ID" value="NZ_JBHSNC010000043.1"/>
</dbReference>
<dbReference type="InterPro" id="IPR036890">
    <property type="entry name" value="HATPase_C_sf"/>
</dbReference>
<dbReference type="PROSITE" id="PS50885">
    <property type="entry name" value="HAMP"/>
    <property type="match status" value="1"/>
</dbReference>
<dbReference type="Proteomes" id="UP001596108">
    <property type="component" value="Unassembled WGS sequence"/>
</dbReference>
<gene>
    <name evidence="9" type="ORF">ACFPQ4_14370</name>
</gene>
<feature type="transmembrane region" description="Helical" evidence="7">
    <location>
        <begin position="21"/>
        <end position="40"/>
    </location>
</feature>
<evidence type="ECO:0000256" key="3">
    <source>
        <dbReference type="ARBA" id="ARBA00022553"/>
    </source>
</evidence>
<evidence type="ECO:0000313" key="10">
    <source>
        <dbReference type="Proteomes" id="UP001596108"/>
    </source>
</evidence>
<dbReference type="PANTHER" id="PTHR34220">
    <property type="entry name" value="SENSOR HISTIDINE KINASE YPDA"/>
    <property type="match status" value="1"/>
</dbReference>
<dbReference type="EC" id="2.7.13.3" evidence="9"/>
<dbReference type="InterPro" id="IPR050640">
    <property type="entry name" value="Bact_2-comp_sensor_kinase"/>
</dbReference>
<sequence>MFANWRNKLSLNNVRLRNKMLIVYFLSVFVPVILTNVIFYDITTSNVKKQKMRDISLAIEQVRNDLAAQFDTMAGISAVLYSDTLLNQYLDLHYDLAADYVENYNSYISRTLEKYSPVYQAIQAITLYTENDSIIYGGHILPITDQLRGTSWYKYMVNQPTAGILVDKIAPDYPGIPESVFSFVREVRDTSVANSPRKFMKIDVSYGLIQQIMSDVTLEGDMYLLDGDRIMFTTNPDIDLSKENRYSDVSLPNNTLLMDYNLGSQSESAGSQSYLKEWRLVGAFQERFVLHEVRKSKEFVLYMAIPNLVIPTLVIIWFTRSLNVRLIRILKQVKRVKNHSFETIVQQPSKDEVGQLAEEFNRMTLQVKSLIDDVYVADIQKKSLELERRKAQFNALQSQINPHFLFNALETIRMRSLIKNETETSKIIHNMAKIFRTSLTWNKDRVTISEEMEFIVCFLEIQKYRFEDRLNYHLNIDPAAQRCLVPKMMFLPFVENACIHGIELLKSGGRIEVVIERQKDELLFEIRDNGIGMDEEKVKRFYSYLESEEVIGERIGVQNVIYRLKLIYGDKFRLLIESAPGQGTYISLRIPVE</sequence>
<dbReference type="EMBL" id="JBHSNC010000043">
    <property type="protein sequence ID" value="MFC5530620.1"/>
    <property type="molecule type" value="Genomic_DNA"/>
</dbReference>
<evidence type="ECO:0000256" key="6">
    <source>
        <dbReference type="ARBA" id="ARBA00023136"/>
    </source>
</evidence>
<proteinExistence type="predicted"/>
<feature type="domain" description="HAMP" evidence="8">
    <location>
        <begin position="320"/>
        <end position="372"/>
    </location>
</feature>
<comment type="subcellular location">
    <subcellularLocation>
        <location evidence="1">Cell membrane</location>
        <topology evidence="1">Multi-pass membrane protein</topology>
    </subcellularLocation>
</comment>
<dbReference type="Pfam" id="PF06580">
    <property type="entry name" value="His_kinase"/>
    <property type="match status" value="1"/>
</dbReference>
<accession>A0ABW0R2M6</accession>